<protein>
    <submittedName>
        <fullName evidence="10">Unannotated protein</fullName>
    </submittedName>
</protein>
<keyword evidence="6 8" id="KW-1133">Transmembrane helix</keyword>
<dbReference type="PANTHER" id="PTHR48090">
    <property type="entry name" value="UNDECAPRENYL-PHOSPHATE 4-DEOXY-4-FORMAMIDO-L-ARABINOSE TRANSFERASE-RELATED"/>
    <property type="match status" value="1"/>
</dbReference>
<dbReference type="EMBL" id="CAEZXP010000007">
    <property type="protein sequence ID" value="CAB4706611.1"/>
    <property type="molecule type" value="Genomic_DNA"/>
</dbReference>
<keyword evidence="7 8" id="KW-0472">Membrane</keyword>
<evidence type="ECO:0000256" key="3">
    <source>
        <dbReference type="ARBA" id="ARBA00022679"/>
    </source>
</evidence>
<dbReference type="Gene3D" id="3.90.550.10">
    <property type="entry name" value="Spore Coat Polysaccharide Biosynthesis Protein SpsA, Chain A"/>
    <property type="match status" value="1"/>
</dbReference>
<evidence type="ECO:0000256" key="5">
    <source>
        <dbReference type="ARBA" id="ARBA00022985"/>
    </source>
</evidence>
<evidence type="ECO:0000256" key="7">
    <source>
        <dbReference type="ARBA" id="ARBA00023136"/>
    </source>
</evidence>
<dbReference type="InterPro" id="IPR029044">
    <property type="entry name" value="Nucleotide-diphossugar_trans"/>
</dbReference>
<dbReference type="SUPFAM" id="SSF53448">
    <property type="entry name" value="Nucleotide-diphospho-sugar transferases"/>
    <property type="match status" value="1"/>
</dbReference>
<name>A0A6J6Q497_9ZZZZ</name>
<feature type="transmembrane region" description="Helical" evidence="8">
    <location>
        <begin position="261"/>
        <end position="281"/>
    </location>
</feature>
<evidence type="ECO:0000313" key="10">
    <source>
        <dbReference type="EMBL" id="CAB4706611.1"/>
    </source>
</evidence>
<keyword evidence="3" id="KW-0808">Transferase</keyword>
<evidence type="ECO:0000256" key="8">
    <source>
        <dbReference type="SAM" id="Phobius"/>
    </source>
</evidence>
<proteinExistence type="predicted"/>
<organism evidence="10">
    <name type="scientific">freshwater metagenome</name>
    <dbReference type="NCBI Taxonomy" id="449393"/>
    <lineage>
        <taxon>unclassified sequences</taxon>
        <taxon>metagenomes</taxon>
        <taxon>ecological metagenomes</taxon>
    </lineage>
</organism>
<evidence type="ECO:0000256" key="4">
    <source>
        <dbReference type="ARBA" id="ARBA00022692"/>
    </source>
</evidence>
<accession>A0A6J6Q497</accession>
<dbReference type="Pfam" id="PF00535">
    <property type="entry name" value="Glycos_transf_2"/>
    <property type="match status" value="1"/>
</dbReference>
<evidence type="ECO:0000256" key="6">
    <source>
        <dbReference type="ARBA" id="ARBA00022989"/>
    </source>
</evidence>
<keyword evidence="5" id="KW-0448">Lipopolysaccharide biosynthesis</keyword>
<feature type="domain" description="Glycosyltransferase 2-like" evidence="9">
    <location>
        <begin position="8"/>
        <end position="167"/>
    </location>
</feature>
<dbReference type="AlphaFoldDB" id="A0A6J6Q497"/>
<dbReference type="PANTHER" id="PTHR48090:SF3">
    <property type="entry name" value="UNDECAPRENYL-PHOSPHATE 4-DEOXY-4-FORMAMIDO-L-ARABINOSE TRANSFERASE"/>
    <property type="match status" value="1"/>
</dbReference>
<dbReference type="InterPro" id="IPR001173">
    <property type="entry name" value="Glyco_trans_2-like"/>
</dbReference>
<gene>
    <name evidence="10" type="ORF">UFOPK2399_01709</name>
</gene>
<evidence type="ECO:0000256" key="2">
    <source>
        <dbReference type="ARBA" id="ARBA00022676"/>
    </source>
</evidence>
<dbReference type="CDD" id="cd04187">
    <property type="entry name" value="DPM1_like_bac"/>
    <property type="match status" value="1"/>
</dbReference>
<evidence type="ECO:0000259" key="9">
    <source>
        <dbReference type="Pfam" id="PF00535"/>
    </source>
</evidence>
<keyword evidence="4 8" id="KW-0812">Transmembrane</keyword>
<dbReference type="GO" id="GO:0016757">
    <property type="term" value="F:glycosyltransferase activity"/>
    <property type="evidence" value="ECO:0007669"/>
    <property type="project" value="UniProtKB-KW"/>
</dbReference>
<keyword evidence="2" id="KW-0328">Glycosyltransferase</keyword>
<dbReference type="GO" id="GO:0009103">
    <property type="term" value="P:lipopolysaccharide biosynthetic process"/>
    <property type="evidence" value="ECO:0007669"/>
    <property type="project" value="UniProtKB-KW"/>
</dbReference>
<sequence>MAEGALLSVVVTVLNEAASVRELHRRVVETLGDRDFELIFVDDGSTDGTFGELRALCADDSRVRAVRLKRNFGQHPAMHAGLVRTRGTQIVTMDGDLQNHPEDIPKLVEALARVDVASGRRIDRADSVGRTLPSRVINGLLRRFTGVPISDFGCAFNAYRRDAIEPLFPSIGKQKFTKALVLASGASVEEVDVAHAASRGGSAYSPLRLIRLALHVVVGFWPQPIQWIGLALGLVCSFAAAVLGIYGVAYWIHHANFPGPLFAGTGIVFVLGVEGFILALIGEYLGRIQRDVENRPLYAVREEL</sequence>
<dbReference type="GO" id="GO:0005886">
    <property type="term" value="C:plasma membrane"/>
    <property type="evidence" value="ECO:0007669"/>
    <property type="project" value="TreeGrafter"/>
</dbReference>
<dbReference type="InterPro" id="IPR050256">
    <property type="entry name" value="Glycosyltransferase_2"/>
</dbReference>
<evidence type="ECO:0000256" key="1">
    <source>
        <dbReference type="ARBA" id="ARBA00022475"/>
    </source>
</evidence>
<keyword evidence="1" id="KW-1003">Cell membrane</keyword>
<feature type="transmembrane region" description="Helical" evidence="8">
    <location>
        <begin position="228"/>
        <end position="249"/>
    </location>
</feature>
<reference evidence="10" key="1">
    <citation type="submission" date="2020-05" db="EMBL/GenBank/DDBJ databases">
        <authorList>
            <person name="Chiriac C."/>
            <person name="Salcher M."/>
            <person name="Ghai R."/>
            <person name="Kavagutti S V."/>
        </authorList>
    </citation>
    <scope>NUCLEOTIDE SEQUENCE</scope>
</reference>